<dbReference type="PROSITE" id="PS50082">
    <property type="entry name" value="WD_REPEATS_2"/>
    <property type="match status" value="3"/>
</dbReference>
<feature type="domain" description="Small-subunit processome Utp12" evidence="7">
    <location>
        <begin position="775"/>
        <end position="872"/>
    </location>
</feature>
<name>A0A146LSY3_LYGHE</name>
<evidence type="ECO:0000259" key="7">
    <source>
        <dbReference type="Pfam" id="PF04003"/>
    </source>
</evidence>
<dbReference type="InterPro" id="IPR027145">
    <property type="entry name" value="PWP2"/>
</dbReference>
<evidence type="ECO:0000256" key="2">
    <source>
        <dbReference type="ARBA" id="ARBA00010226"/>
    </source>
</evidence>
<comment type="similarity">
    <text evidence="2">Belongs to the WD repeat PWP2 family.</text>
</comment>
<feature type="repeat" description="WD" evidence="6">
    <location>
        <begin position="374"/>
        <end position="415"/>
    </location>
</feature>
<comment type="subcellular location">
    <subcellularLocation>
        <location evidence="1">Nucleus</location>
        <location evidence="1">Nucleolus</location>
    </subcellularLocation>
</comment>
<evidence type="ECO:0000256" key="3">
    <source>
        <dbReference type="ARBA" id="ARBA00022574"/>
    </source>
</evidence>
<evidence type="ECO:0000256" key="5">
    <source>
        <dbReference type="ARBA" id="ARBA00023242"/>
    </source>
</evidence>
<evidence type="ECO:0000256" key="4">
    <source>
        <dbReference type="ARBA" id="ARBA00022737"/>
    </source>
</evidence>
<organism evidence="8">
    <name type="scientific">Lygus hesperus</name>
    <name type="common">Western plant bug</name>
    <dbReference type="NCBI Taxonomy" id="30085"/>
    <lineage>
        <taxon>Eukaryota</taxon>
        <taxon>Metazoa</taxon>
        <taxon>Ecdysozoa</taxon>
        <taxon>Arthropoda</taxon>
        <taxon>Hexapoda</taxon>
        <taxon>Insecta</taxon>
        <taxon>Pterygota</taxon>
        <taxon>Neoptera</taxon>
        <taxon>Paraneoptera</taxon>
        <taxon>Hemiptera</taxon>
        <taxon>Heteroptera</taxon>
        <taxon>Panheteroptera</taxon>
        <taxon>Cimicomorpha</taxon>
        <taxon>Miridae</taxon>
        <taxon>Mirini</taxon>
        <taxon>Lygus</taxon>
    </lineage>
</organism>
<gene>
    <name evidence="8" type="primary">PWP2_1</name>
    <name evidence="8" type="ORF">g.82043</name>
</gene>
<keyword evidence="3 6" id="KW-0853">WD repeat</keyword>
<feature type="repeat" description="WD" evidence="6">
    <location>
        <begin position="416"/>
        <end position="457"/>
    </location>
</feature>
<dbReference type="SMART" id="SM00320">
    <property type="entry name" value="WD40"/>
    <property type="match status" value="10"/>
</dbReference>
<sequence>MKFSFKFSNLFGAVYKKGDLVFTGDGNTLISPVGNRITLFDLKNNKSNALPVESRFNFTTLAISPDSTTLVAVNDQGEAHLISLISRSLIHRYHFKYPIGCVKFSPDGKYVAFAKGRIVNVFRAPGKHLGEYNPFVLEKVYHGAFDDVTCIDWTSDSAELICGSKDTTARVYSMKKSRKFRICKFSGHGDVLVGVYFEDSSLNAWSISANGRIDRWEANMELSDLVEVQNEPPEAKKKCPDDEEDDEIDLLRGELRDSKLEEENNDEDSDDEDTKLQRLSYTLNVKKYVKTGSAKITTVSFHKQSKILVYGRADGAFFLYELPEVNLIHSLSIADTSITRIVFNGTGDWVGLGCENHGQLLVWEWQSESYILKQQGHSAAISSLEYSGDGQFIATGGEDGKVKLWNTSTGFCFVTFKDHSAAITAVKFARNRKFVVSASVDGTVRAFDLLRYRNFRTLTTPRPVQFGSLAIDSSCEFVAAGGQDVFEVYLWSMKVGRLLEVLAGHEGPVVSLDFNPGLTSTELVSASWDKTVRIWNAIDSSMSNEVVRLSSDCLAVAYRPDGKEFAVATLDCQISFFDPSTARQTGYIDGKNDLASGRSDTDLITAKKSQQGKAFTSICYSADGDFIIAGGHSKFVCIYSRIEELIVKRYEVTQNRSLDAVDDFINRRKMTEFGNLDLVEMRDDGKNKISLPGAKKTDMAARSFKPEIKVFSIQFSPTNHAWAVASTEGLLIYSLDNRTLFDPYMLEESITPASIRNAKKEKRHSDAIMMSLRLNETPLIKEVIESVPPTDIEICALNLPDVYVEKLLEFIAGAVESSKFIEFYLIWVKHLIVRTRSLPLNVLLSLQKGIQKKYQDLSKLAYFNKYSMMLIKKMGASSTGNESSEEENMEMSM</sequence>
<dbReference type="InterPro" id="IPR007148">
    <property type="entry name" value="SSU_processome_Utp12"/>
</dbReference>
<dbReference type="Pfam" id="PF00400">
    <property type="entry name" value="WD40"/>
    <property type="match status" value="5"/>
</dbReference>
<dbReference type="GO" id="GO:0032040">
    <property type="term" value="C:small-subunit processome"/>
    <property type="evidence" value="ECO:0007669"/>
    <property type="project" value="TreeGrafter"/>
</dbReference>
<dbReference type="PANTHER" id="PTHR19858:SF0">
    <property type="entry name" value="PERIODIC TRYPTOPHAN PROTEIN 2 HOMOLOG"/>
    <property type="match status" value="1"/>
</dbReference>
<accession>A0A146LSY3</accession>
<dbReference type="AlphaFoldDB" id="A0A146LSY3"/>
<dbReference type="Pfam" id="PF04003">
    <property type="entry name" value="Utp12"/>
    <property type="match status" value="1"/>
</dbReference>
<dbReference type="Gene3D" id="2.130.10.10">
    <property type="entry name" value="YVTN repeat-like/Quinoprotein amine dehydrogenase"/>
    <property type="match status" value="3"/>
</dbReference>
<dbReference type="InterPro" id="IPR019775">
    <property type="entry name" value="WD40_repeat_CS"/>
</dbReference>
<dbReference type="GO" id="GO:0000028">
    <property type="term" value="P:ribosomal small subunit assembly"/>
    <property type="evidence" value="ECO:0007669"/>
    <property type="project" value="TreeGrafter"/>
</dbReference>
<dbReference type="InterPro" id="IPR011047">
    <property type="entry name" value="Quinoprotein_ADH-like_sf"/>
</dbReference>
<dbReference type="PANTHER" id="PTHR19858">
    <property type="entry name" value="WD40 REPEAT PROTEIN"/>
    <property type="match status" value="1"/>
</dbReference>
<evidence type="ECO:0000256" key="1">
    <source>
        <dbReference type="ARBA" id="ARBA00004604"/>
    </source>
</evidence>
<feature type="repeat" description="WD" evidence="6">
    <location>
        <begin position="502"/>
        <end position="545"/>
    </location>
</feature>
<dbReference type="InterPro" id="IPR036322">
    <property type="entry name" value="WD40_repeat_dom_sf"/>
</dbReference>
<evidence type="ECO:0000256" key="6">
    <source>
        <dbReference type="PROSITE-ProRule" id="PRU00221"/>
    </source>
</evidence>
<proteinExistence type="inferred from homology"/>
<evidence type="ECO:0000313" key="8">
    <source>
        <dbReference type="EMBL" id="JAQ09826.1"/>
    </source>
</evidence>
<dbReference type="InterPro" id="IPR015943">
    <property type="entry name" value="WD40/YVTN_repeat-like_dom_sf"/>
</dbReference>
<dbReference type="InterPro" id="IPR001680">
    <property type="entry name" value="WD40_rpt"/>
</dbReference>
<keyword evidence="4" id="KW-0677">Repeat</keyword>
<dbReference type="GO" id="GO:0000462">
    <property type="term" value="P:maturation of SSU-rRNA from tricistronic rRNA transcript (SSU-rRNA, 5.8S rRNA, LSU-rRNA)"/>
    <property type="evidence" value="ECO:0007669"/>
    <property type="project" value="TreeGrafter"/>
</dbReference>
<dbReference type="EMBL" id="GDHC01008803">
    <property type="protein sequence ID" value="JAQ09826.1"/>
    <property type="molecule type" value="Transcribed_RNA"/>
</dbReference>
<keyword evidence="5" id="KW-0539">Nucleus</keyword>
<dbReference type="PROSITE" id="PS50294">
    <property type="entry name" value="WD_REPEATS_REGION"/>
    <property type="match status" value="3"/>
</dbReference>
<dbReference type="SUPFAM" id="SSF50978">
    <property type="entry name" value="WD40 repeat-like"/>
    <property type="match status" value="2"/>
</dbReference>
<dbReference type="SUPFAM" id="SSF50998">
    <property type="entry name" value="Quinoprotein alcohol dehydrogenase-like"/>
    <property type="match status" value="1"/>
</dbReference>
<dbReference type="PROSITE" id="PS00678">
    <property type="entry name" value="WD_REPEATS_1"/>
    <property type="match status" value="1"/>
</dbReference>
<reference evidence="8" key="1">
    <citation type="journal article" date="2016" name="Gigascience">
        <title>De novo construction of an expanded transcriptome assembly for the western tarnished plant bug, Lygus hesperus.</title>
        <authorList>
            <person name="Tassone E.E."/>
            <person name="Geib S.M."/>
            <person name="Hall B."/>
            <person name="Fabrick J.A."/>
            <person name="Brent C.S."/>
            <person name="Hull J.J."/>
        </authorList>
    </citation>
    <scope>NUCLEOTIDE SEQUENCE</scope>
</reference>
<dbReference type="CDD" id="cd00200">
    <property type="entry name" value="WD40"/>
    <property type="match status" value="1"/>
</dbReference>
<protein>
    <submittedName>
        <fullName evidence="8">Periodic tryptophan protein 2</fullName>
    </submittedName>
</protein>
<dbReference type="GO" id="GO:0034388">
    <property type="term" value="C:Pwp2p-containing subcomplex of 90S preribosome"/>
    <property type="evidence" value="ECO:0007669"/>
    <property type="project" value="TreeGrafter"/>
</dbReference>